<evidence type="ECO:0000313" key="4">
    <source>
        <dbReference type="RefSeq" id="XP_070854733.1"/>
    </source>
</evidence>
<feature type="domain" description="CCHC-type" evidence="2">
    <location>
        <begin position="83"/>
        <end position="98"/>
    </location>
</feature>
<reference evidence="4" key="2">
    <citation type="submission" date="2025-08" db="UniProtKB">
        <authorList>
            <consortium name="RefSeq"/>
        </authorList>
    </citation>
    <scope>IDENTIFICATION</scope>
</reference>
<dbReference type="SMART" id="SM00343">
    <property type="entry name" value="ZnF_C2HC"/>
    <property type="match status" value="1"/>
</dbReference>
<reference evidence="3" key="1">
    <citation type="submission" date="2025-05" db="UniProtKB">
        <authorList>
            <consortium name="RefSeq"/>
        </authorList>
    </citation>
    <scope>NUCLEOTIDE SEQUENCE [LARGE SCALE GENOMIC DNA]</scope>
</reference>
<evidence type="ECO:0000259" key="2">
    <source>
        <dbReference type="PROSITE" id="PS50158"/>
    </source>
</evidence>
<gene>
    <name evidence="4" type="primary">LOC139354404</name>
</gene>
<dbReference type="PROSITE" id="PS50158">
    <property type="entry name" value="ZF_CCHC"/>
    <property type="match status" value="1"/>
</dbReference>
<dbReference type="PANTHER" id="PTHR47592:SF27">
    <property type="entry name" value="OS08G0421700 PROTEIN"/>
    <property type="match status" value="1"/>
</dbReference>
<dbReference type="Pfam" id="PF14223">
    <property type="entry name" value="Retrotran_gag_2"/>
    <property type="match status" value="1"/>
</dbReference>
<dbReference type="PANTHER" id="PTHR47592">
    <property type="entry name" value="PBF68 PROTEIN"/>
    <property type="match status" value="1"/>
</dbReference>
<dbReference type="Pfam" id="PF00098">
    <property type="entry name" value="zf-CCHC"/>
    <property type="match status" value="1"/>
</dbReference>
<evidence type="ECO:0000313" key="3">
    <source>
        <dbReference type="Proteomes" id="UP001652628"/>
    </source>
</evidence>
<dbReference type="Proteomes" id="UP001652628">
    <property type="component" value="Chromosome 2"/>
</dbReference>
<proteinExistence type="predicted"/>
<keyword evidence="1" id="KW-0863">Zinc-finger</keyword>
<dbReference type="GeneID" id="139354404"/>
<accession>A0ABM4TXR3</accession>
<dbReference type="InterPro" id="IPR054722">
    <property type="entry name" value="PolX-like_BBD"/>
</dbReference>
<dbReference type="InterPro" id="IPR001878">
    <property type="entry name" value="Znf_CCHC"/>
</dbReference>
<dbReference type="RefSeq" id="XP_070854733.1">
    <property type="nucleotide sequence ID" value="XM_070998632.1"/>
</dbReference>
<keyword evidence="3" id="KW-1185">Reference proteome</keyword>
<keyword evidence="1" id="KW-0862">Zinc</keyword>
<dbReference type="SUPFAM" id="SSF57756">
    <property type="entry name" value="Retrovirus zinc finger-like domains"/>
    <property type="match status" value="1"/>
</dbReference>
<keyword evidence="1" id="KW-0479">Metal-binding</keyword>
<dbReference type="Pfam" id="PF22936">
    <property type="entry name" value="Pol_BBD"/>
    <property type="match status" value="1"/>
</dbReference>
<evidence type="ECO:0000256" key="1">
    <source>
        <dbReference type="PROSITE-ProRule" id="PRU00047"/>
    </source>
</evidence>
<name>A0ABM4TXR3_DROSZ</name>
<protein>
    <recommendedName>
        <fullName evidence="2">CCHC-type domain-containing protein</fullName>
    </recommendedName>
</protein>
<organism evidence="3 4">
    <name type="scientific">Drosophila suzukii</name>
    <name type="common">Spotted-wing drosophila fruit fly</name>
    <dbReference type="NCBI Taxonomy" id="28584"/>
    <lineage>
        <taxon>Eukaryota</taxon>
        <taxon>Metazoa</taxon>
        <taxon>Ecdysozoa</taxon>
        <taxon>Arthropoda</taxon>
        <taxon>Hexapoda</taxon>
        <taxon>Insecta</taxon>
        <taxon>Pterygota</taxon>
        <taxon>Neoptera</taxon>
        <taxon>Endopterygota</taxon>
        <taxon>Diptera</taxon>
        <taxon>Brachycera</taxon>
        <taxon>Muscomorpha</taxon>
        <taxon>Ephydroidea</taxon>
        <taxon>Drosophilidae</taxon>
        <taxon>Drosophila</taxon>
        <taxon>Sophophora</taxon>
    </lineage>
</organism>
<dbReference type="InterPro" id="IPR036875">
    <property type="entry name" value="Znf_CCHC_sf"/>
</dbReference>
<sequence>MDMQVMDDLVTIQLLYSVPEEYEHFRVAIETQDNIPEPEVLKTKMMEEYEARKRNNIELDHDAMFTRKNYKFPPNANTNFKFKCFNCEKIGHRAKDCKGGNQKESECNGEPKSNSAVAMQVFADEGQSCLDSGATSHMCFQKEIFENIKSESLNLKLANDASAPVVGSEKVLLETSIVTARIVT</sequence>